<evidence type="ECO:0000313" key="11">
    <source>
        <dbReference type="EMBL" id="KAF5635579.1"/>
    </source>
</evidence>
<dbReference type="SUPFAM" id="SSF81665">
    <property type="entry name" value="Calcium ATPase, transmembrane domain M"/>
    <property type="match status" value="1"/>
</dbReference>
<organism evidence="11 12">
    <name type="scientific">Fusarium tjaetaba</name>
    <dbReference type="NCBI Taxonomy" id="1567544"/>
    <lineage>
        <taxon>Eukaryota</taxon>
        <taxon>Fungi</taxon>
        <taxon>Dikarya</taxon>
        <taxon>Ascomycota</taxon>
        <taxon>Pezizomycotina</taxon>
        <taxon>Sordariomycetes</taxon>
        <taxon>Hypocreomycetidae</taxon>
        <taxon>Hypocreales</taxon>
        <taxon>Nectriaceae</taxon>
        <taxon>Fusarium</taxon>
        <taxon>Fusarium fujikuroi species complex</taxon>
    </lineage>
</organism>
<comment type="caution">
    <text evidence="11">The sequence shown here is derived from an EMBL/GenBank/DDBJ whole genome shotgun (WGS) entry which is preliminary data.</text>
</comment>
<dbReference type="InterPro" id="IPR036412">
    <property type="entry name" value="HAD-like_sf"/>
</dbReference>
<dbReference type="InterPro" id="IPR023298">
    <property type="entry name" value="ATPase_P-typ_TM_dom_sf"/>
</dbReference>
<dbReference type="SUPFAM" id="SSF56784">
    <property type="entry name" value="HAD-like"/>
    <property type="match status" value="1"/>
</dbReference>
<keyword evidence="8 10" id="KW-1133">Transmembrane helix</keyword>
<dbReference type="EMBL" id="JAAQRI010000122">
    <property type="protein sequence ID" value="KAF5635579.1"/>
    <property type="molecule type" value="Genomic_DNA"/>
</dbReference>
<protein>
    <recommendedName>
        <fullName evidence="3">P-type H(+)-exporting transporter</fullName>
        <ecNumber evidence="3">7.1.2.1</ecNumber>
    </recommendedName>
</protein>
<evidence type="ECO:0000256" key="10">
    <source>
        <dbReference type="SAM" id="Phobius"/>
    </source>
</evidence>
<dbReference type="InterPro" id="IPR023214">
    <property type="entry name" value="HAD_sf"/>
</dbReference>
<evidence type="ECO:0000313" key="12">
    <source>
        <dbReference type="Proteomes" id="UP000530670"/>
    </source>
</evidence>
<evidence type="ECO:0000256" key="5">
    <source>
        <dbReference type="ARBA" id="ARBA00022741"/>
    </source>
</evidence>
<dbReference type="PANTHER" id="PTHR42861">
    <property type="entry name" value="CALCIUM-TRANSPORTING ATPASE"/>
    <property type="match status" value="1"/>
</dbReference>
<dbReference type="InterPro" id="IPR044492">
    <property type="entry name" value="P_typ_ATPase_HD_dom"/>
</dbReference>
<dbReference type="FunFam" id="3.40.1110.10:FF:000005">
    <property type="entry name" value="Plasma membrane ATPase"/>
    <property type="match status" value="1"/>
</dbReference>
<evidence type="ECO:0000256" key="2">
    <source>
        <dbReference type="ARBA" id="ARBA00008804"/>
    </source>
</evidence>
<dbReference type="SFLD" id="SFLDG00002">
    <property type="entry name" value="C1.7:_P-type_atpase_like"/>
    <property type="match status" value="1"/>
</dbReference>
<evidence type="ECO:0000256" key="6">
    <source>
        <dbReference type="ARBA" id="ARBA00022840"/>
    </source>
</evidence>
<dbReference type="Gene3D" id="1.20.1110.10">
    <property type="entry name" value="Calcium-transporting ATPase, transmembrane domain"/>
    <property type="match status" value="1"/>
</dbReference>
<dbReference type="NCBIfam" id="TIGR01494">
    <property type="entry name" value="ATPase_P-type"/>
    <property type="match status" value="1"/>
</dbReference>
<dbReference type="Proteomes" id="UP000530670">
    <property type="component" value="Unassembled WGS sequence"/>
</dbReference>
<dbReference type="OrthoDB" id="116380at2759"/>
<dbReference type="Gene3D" id="3.40.50.1000">
    <property type="entry name" value="HAD superfamily/HAD-like"/>
    <property type="match status" value="1"/>
</dbReference>
<comment type="subcellular location">
    <subcellularLocation>
        <location evidence="1">Membrane</location>
        <topology evidence="1">Multi-pass membrane protein</topology>
    </subcellularLocation>
</comment>
<feature type="transmembrane region" description="Helical" evidence="10">
    <location>
        <begin position="478"/>
        <end position="504"/>
    </location>
</feature>
<keyword evidence="9 10" id="KW-0472">Membrane</keyword>
<keyword evidence="7" id="KW-1278">Translocase</keyword>
<gene>
    <name evidence="11" type="ORF">FTJAE_6200</name>
</gene>
<sequence>MSSTLRNPPSFSIVALAIASLTNTLKYLPAAAFACLDIRVASLYIRVIGTLTANNPSTRDPWNWNLASRACNVLDSDSLDRRIFSTILSFFSLLVGFENPYINFYGKSLANGSEPGVPVGLPVVTTTTLAVGAAYLAKQKAIVQKLTAIESLAGVDILCSDKTGTLTANKLSIRDPWLAEGLDVNWMMAVAALASSHNLRTLDPIDKVTILTLKRYPEAREILKQGWVTESFTPFDPVSKRITAVCRLGNDKFWCVKGAPKAVLKLALGSEDESRIYKEKAQDFAQRGFRSLGVAYKKNDGPWIILGLLSMFDPPREDTAQTIIEAGHLGVPVKMLTGDAIAIAKETCKMLSLGTKVYNSERLIHGGLSGSVQHDFVERADGFAEVFPEHKYTVVEMLQQRGHLTAMTGDGVNDAPSLKKADCGIAVEGASEAAQAAADIVFLAPGLSTIVLAIKTARQIFQRIKAYIQYRIALYLHLEIYLTLSIIIWVMSVILGILLALATWVLRGALFLPNGGFVQNFGSIQEILFLEVALTENWLIFVTRGGKTWPSWQLVFAILGVDVLATLFCLFGWMSGRGEISHPESSFKQSSNGWVDIVTVVIVWLYSFGVTVVIAIVYFVLNKLSWLDNLGRKDRKKKDTKLENILGHLQKLAIEHEVDEKTGKSRFMLAEKAADEDDDI</sequence>
<dbReference type="GO" id="GO:0005524">
    <property type="term" value="F:ATP binding"/>
    <property type="evidence" value="ECO:0007669"/>
    <property type="project" value="UniProtKB-KW"/>
</dbReference>
<keyword evidence="12" id="KW-1185">Reference proteome</keyword>
<evidence type="ECO:0000256" key="3">
    <source>
        <dbReference type="ARBA" id="ARBA00012476"/>
    </source>
</evidence>
<dbReference type="PRINTS" id="PR00119">
    <property type="entry name" value="CATATPASE"/>
</dbReference>
<feature type="transmembrane region" description="Helical" evidence="10">
    <location>
        <begin position="594"/>
        <end position="621"/>
    </location>
</feature>
<dbReference type="AlphaFoldDB" id="A0A8H5RM19"/>
<name>A0A8H5RM19_9HYPO</name>
<evidence type="ECO:0000256" key="7">
    <source>
        <dbReference type="ARBA" id="ARBA00022967"/>
    </source>
</evidence>
<dbReference type="PROSITE" id="PS00154">
    <property type="entry name" value="ATPASE_E1_E2"/>
    <property type="match status" value="1"/>
</dbReference>
<keyword evidence="6" id="KW-0067">ATP-binding</keyword>
<evidence type="ECO:0000256" key="8">
    <source>
        <dbReference type="ARBA" id="ARBA00022989"/>
    </source>
</evidence>
<proteinExistence type="inferred from homology"/>
<dbReference type="RefSeq" id="XP_037206601.1">
    <property type="nucleotide sequence ID" value="XM_037352788.1"/>
</dbReference>
<dbReference type="InterPro" id="IPR018303">
    <property type="entry name" value="ATPase_P-typ_P_site"/>
</dbReference>
<dbReference type="Pfam" id="PF00702">
    <property type="entry name" value="Hydrolase"/>
    <property type="match status" value="1"/>
</dbReference>
<feature type="transmembrane region" description="Helical" evidence="10">
    <location>
        <begin position="554"/>
        <end position="574"/>
    </location>
</feature>
<dbReference type="GO" id="GO:0016887">
    <property type="term" value="F:ATP hydrolysis activity"/>
    <property type="evidence" value="ECO:0007669"/>
    <property type="project" value="InterPro"/>
</dbReference>
<evidence type="ECO:0000256" key="4">
    <source>
        <dbReference type="ARBA" id="ARBA00022692"/>
    </source>
</evidence>
<dbReference type="InterPro" id="IPR023299">
    <property type="entry name" value="ATPase_P-typ_cyto_dom_N"/>
</dbReference>
<feature type="transmembrane region" description="Helical" evidence="10">
    <location>
        <begin position="524"/>
        <end position="542"/>
    </location>
</feature>
<comment type="similarity">
    <text evidence="2">Belongs to the cation transport ATPase (P-type) (TC 3.A.3) family. Type IIIA subfamily.</text>
</comment>
<accession>A0A8H5RM19</accession>
<dbReference type="GO" id="GO:0008553">
    <property type="term" value="F:P-type proton-exporting transporter activity"/>
    <property type="evidence" value="ECO:0007669"/>
    <property type="project" value="UniProtKB-EC"/>
</dbReference>
<dbReference type="GO" id="GO:0016020">
    <property type="term" value="C:membrane"/>
    <property type="evidence" value="ECO:0007669"/>
    <property type="project" value="UniProtKB-SubCell"/>
</dbReference>
<evidence type="ECO:0000256" key="9">
    <source>
        <dbReference type="ARBA" id="ARBA00023136"/>
    </source>
</evidence>
<dbReference type="InterPro" id="IPR001757">
    <property type="entry name" value="P_typ_ATPase"/>
</dbReference>
<dbReference type="SFLD" id="SFLDF00027">
    <property type="entry name" value="p-type_atpase"/>
    <property type="match status" value="1"/>
</dbReference>
<dbReference type="FunFam" id="3.40.50.1000:FF:000008">
    <property type="entry name" value="Plasma membrane ATPase"/>
    <property type="match status" value="1"/>
</dbReference>
<dbReference type="GeneID" id="59305058"/>
<keyword evidence="4 10" id="KW-0812">Transmembrane</keyword>
<dbReference type="Gene3D" id="3.40.1110.10">
    <property type="entry name" value="Calcium-transporting ATPase, cytoplasmic domain N"/>
    <property type="match status" value="1"/>
</dbReference>
<dbReference type="SFLD" id="SFLDS00003">
    <property type="entry name" value="Haloacid_Dehalogenase"/>
    <property type="match status" value="1"/>
</dbReference>
<keyword evidence="5" id="KW-0547">Nucleotide-binding</keyword>
<dbReference type="PRINTS" id="PR00120">
    <property type="entry name" value="HATPASE"/>
</dbReference>
<reference evidence="11 12" key="1">
    <citation type="submission" date="2020-05" db="EMBL/GenBank/DDBJ databases">
        <title>Identification and distribution of gene clusters putatively required for synthesis of sphingolipid metabolism inhibitors in phylogenetically diverse species of the filamentous fungus Fusarium.</title>
        <authorList>
            <person name="Kim H.-S."/>
            <person name="Busman M."/>
            <person name="Brown D.W."/>
            <person name="Divon H."/>
            <person name="Uhlig S."/>
            <person name="Proctor R.H."/>
        </authorList>
    </citation>
    <scope>NUCLEOTIDE SEQUENCE [LARGE SCALE GENOMIC DNA]</scope>
    <source>
        <strain evidence="11 12">NRRL 66243</strain>
    </source>
</reference>
<evidence type="ECO:0000256" key="1">
    <source>
        <dbReference type="ARBA" id="ARBA00004141"/>
    </source>
</evidence>
<dbReference type="EC" id="7.1.2.1" evidence="3"/>